<evidence type="ECO:0000256" key="1">
    <source>
        <dbReference type="SAM" id="SignalP"/>
    </source>
</evidence>
<keyword evidence="1" id="KW-0732">Signal</keyword>
<sequence length="87" mass="9728">MVESRNVSVMKRFVIIMIILMLLITISAKSAEDRYLIPATIADERRKLSPLLEALNQAAAATDAPDRQARRTRPASSFSIKLVILVF</sequence>
<dbReference type="EMBL" id="BTGU01000016">
    <property type="protein sequence ID" value="GMN43600.1"/>
    <property type="molecule type" value="Genomic_DNA"/>
</dbReference>
<dbReference type="Gramene" id="FCD_00027894-RA">
    <property type="protein sequence ID" value="FCD_00027894-RA:cds"/>
    <property type="gene ID" value="FCD_00027894"/>
</dbReference>
<protein>
    <submittedName>
        <fullName evidence="2">Uncharacterized protein</fullName>
    </submittedName>
</protein>
<proteinExistence type="predicted"/>
<evidence type="ECO:0000313" key="2">
    <source>
        <dbReference type="EMBL" id="GMN43600.1"/>
    </source>
</evidence>
<dbReference type="AlphaFoldDB" id="A0AA88D411"/>
<organism evidence="2 3">
    <name type="scientific">Ficus carica</name>
    <name type="common">Common fig</name>
    <dbReference type="NCBI Taxonomy" id="3494"/>
    <lineage>
        <taxon>Eukaryota</taxon>
        <taxon>Viridiplantae</taxon>
        <taxon>Streptophyta</taxon>
        <taxon>Embryophyta</taxon>
        <taxon>Tracheophyta</taxon>
        <taxon>Spermatophyta</taxon>
        <taxon>Magnoliopsida</taxon>
        <taxon>eudicotyledons</taxon>
        <taxon>Gunneridae</taxon>
        <taxon>Pentapetalae</taxon>
        <taxon>rosids</taxon>
        <taxon>fabids</taxon>
        <taxon>Rosales</taxon>
        <taxon>Moraceae</taxon>
        <taxon>Ficeae</taxon>
        <taxon>Ficus</taxon>
    </lineage>
</organism>
<dbReference type="Proteomes" id="UP001187192">
    <property type="component" value="Unassembled WGS sequence"/>
</dbReference>
<accession>A0AA88D411</accession>
<keyword evidence="3" id="KW-1185">Reference proteome</keyword>
<feature type="signal peptide" evidence="1">
    <location>
        <begin position="1"/>
        <end position="31"/>
    </location>
</feature>
<reference evidence="2" key="1">
    <citation type="submission" date="2023-07" db="EMBL/GenBank/DDBJ databases">
        <title>draft genome sequence of fig (Ficus carica).</title>
        <authorList>
            <person name="Takahashi T."/>
            <person name="Nishimura K."/>
        </authorList>
    </citation>
    <scope>NUCLEOTIDE SEQUENCE</scope>
</reference>
<evidence type="ECO:0000313" key="3">
    <source>
        <dbReference type="Proteomes" id="UP001187192"/>
    </source>
</evidence>
<feature type="chain" id="PRO_5041640418" evidence="1">
    <location>
        <begin position="32"/>
        <end position="87"/>
    </location>
</feature>
<gene>
    <name evidence="2" type="ORF">TIFTF001_012795</name>
</gene>
<name>A0AA88D411_FICCA</name>
<comment type="caution">
    <text evidence="2">The sequence shown here is derived from an EMBL/GenBank/DDBJ whole genome shotgun (WGS) entry which is preliminary data.</text>
</comment>